<evidence type="ECO:0000256" key="5">
    <source>
        <dbReference type="ARBA" id="ARBA00023136"/>
    </source>
</evidence>
<keyword evidence="8" id="KW-1185">Reference proteome</keyword>
<keyword evidence="3 6" id="KW-0812">Transmembrane</keyword>
<feature type="transmembrane region" description="Helical" evidence="6">
    <location>
        <begin position="7"/>
        <end position="30"/>
    </location>
</feature>
<evidence type="ECO:0000256" key="3">
    <source>
        <dbReference type="ARBA" id="ARBA00022692"/>
    </source>
</evidence>
<evidence type="ECO:0000256" key="1">
    <source>
        <dbReference type="ARBA" id="ARBA00004141"/>
    </source>
</evidence>
<evidence type="ECO:0000313" key="7">
    <source>
        <dbReference type="EMBL" id="EMD41719.1"/>
    </source>
</evidence>
<organism evidence="7 8">
    <name type="scientific">Ceriporiopsis subvermispora (strain B)</name>
    <name type="common">White-rot fungus</name>
    <name type="synonym">Gelatoporia subvermispora</name>
    <dbReference type="NCBI Taxonomy" id="914234"/>
    <lineage>
        <taxon>Eukaryota</taxon>
        <taxon>Fungi</taxon>
        <taxon>Dikarya</taxon>
        <taxon>Basidiomycota</taxon>
        <taxon>Agaricomycotina</taxon>
        <taxon>Agaricomycetes</taxon>
        <taxon>Polyporales</taxon>
        <taxon>Gelatoporiaceae</taxon>
        <taxon>Gelatoporia</taxon>
    </lineage>
</organism>
<feature type="transmembrane region" description="Helical" evidence="6">
    <location>
        <begin position="91"/>
        <end position="110"/>
    </location>
</feature>
<sequence length="249" mass="28290">MATTQHYMWAAGHFIVTLSALRYFIASLLFRGPSVWWYKTSFMGAILSYAIVCNKSLGTPQPNAAWVRRALADENVQYFLLSIYWWYSRPITLALLPFAIFSLFHVLTFSRTALMPYVLPQGPPATANGTPTPHPLQKKLQLWVKTNYDSAMRAVAFTELLIMLRVTVGAILFRNPFLMPILYAHFLRQRYYHSKFTQGAIALVNGKVEEYVQKPGTPPVAAAIWVKVKYLTSTWAGNVLVPQQGARRQ</sequence>
<dbReference type="Pfam" id="PF03661">
    <property type="entry name" value="TMEM33_Pom33"/>
    <property type="match status" value="1"/>
</dbReference>
<accession>M2PXT1</accession>
<comment type="subcellular location">
    <subcellularLocation>
        <location evidence="1">Membrane</location>
        <topology evidence="1">Multi-pass membrane protein</topology>
    </subcellularLocation>
</comment>
<evidence type="ECO:0000256" key="6">
    <source>
        <dbReference type="SAM" id="Phobius"/>
    </source>
</evidence>
<name>M2PXT1_CERS8</name>
<dbReference type="GO" id="GO:0061024">
    <property type="term" value="P:membrane organization"/>
    <property type="evidence" value="ECO:0007669"/>
    <property type="project" value="TreeGrafter"/>
</dbReference>
<protein>
    <recommendedName>
        <fullName evidence="9">Endoplasmic reticulum protein</fullName>
    </recommendedName>
</protein>
<dbReference type="STRING" id="914234.M2PXT1"/>
<proteinExistence type="inferred from homology"/>
<dbReference type="EMBL" id="KB445791">
    <property type="protein sequence ID" value="EMD41719.1"/>
    <property type="molecule type" value="Genomic_DNA"/>
</dbReference>
<dbReference type="InterPro" id="IPR005344">
    <property type="entry name" value="TMEM33/Pom33"/>
</dbReference>
<keyword evidence="4 6" id="KW-1133">Transmembrane helix</keyword>
<dbReference type="GO" id="GO:0005783">
    <property type="term" value="C:endoplasmic reticulum"/>
    <property type="evidence" value="ECO:0007669"/>
    <property type="project" value="TreeGrafter"/>
</dbReference>
<evidence type="ECO:0008006" key="9">
    <source>
        <dbReference type="Google" id="ProtNLM"/>
    </source>
</evidence>
<dbReference type="OrthoDB" id="5581259at2759"/>
<dbReference type="PANTHER" id="PTHR12703">
    <property type="entry name" value="TRANSMEMBRANE PROTEIN 33"/>
    <property type="match status" value="1"/>
</dbReference>
<dbReference type="PANTHER" id="PTHR12703:SF4">
    <property type="entry name" value="TRANSMEMBRANE PROTEIN 33"/>
    <property type="match status" value="1"/>
</dbReference>
<dbReference type="GO" id="GO:0071786">
    <property type="term" value="P:endoplasmic reticulum tubular network organization"/>
    <property type="evidence" value="ECO:0007669"/>
    <property type="project" value="TreeGrafter"/>
</dbReference>
<dbReference type="AlphaFoldDB" id="M2PXT1"/>
<reference evidence="7 8" key="1">
    <citation type="journal article" date="2012" name="Proc. Natl. Acad. Sci. U.S.A.">
        <title>Comparative genomics of Ceriporiopsis subvermispora and Phanerochaete chrysosporium provide insight into selective ligninolysis.</title>
        <authorList>
            <person name="Fernandez-Fueyo E."/>
            <person name="Ruiz-Duenas F.J."/>
            <person name="Ferreira P."/>
            <person name="Floudas D."/>
            <person name="Hibbett D.S."/>
            <person name="Canessa P."/>
            <person name="Larrondo L.F."/>
            <person name="James T.Y."/>
            <person name="Seelenfreund D."/>
            <person name="Lobos S."/>
            <person name="Polanco R."/>
            <person name="Tello M."/>
            <person name="Honda Y."/>
            <person name="Watanabe T."/>
            <person name="Watanabe T."/>
            <person name="Ryu J.S."/>
            <person name="Kubicek C.P."/>
            <person name="Schmoll M."/>
            <person name="Gaskell J."/>
            <person name="Hammel K.E."/>
            <person name="St John F.J."/>
            <person name="Vanden Wymelenberg A."/>
            <person name="Sabat G."/>
            <person name="Splinter BonDurant S."/>
            <person name="Syed K."/>
            <person name="Yadav J.S."/>
            <person name="Doddapaneni H."/>
            <person name="Subramanian V."/>
            <person name="Lavin J.L."/>
            <person name="Oguiza J.A."/>
            <person name="Perez G."/>
            <person name="Pisabarro A.G."/>
            <person name="Ramirez L."/>
            <person name="Santoyo F."/>
            <person name="Master E."/>
            <person name="Coutinho P.M."/>
            <person name="Henrissat B."/>
            <person name="Lombard V."/>
            <person name="Magnuson J.K."/>
            <person name="Kuees U."/>
            <person name="Hori C."/>
            <person name="Igarashi K."/>
            <person name="Samejima M."/>
            <person name="Held B.W."/>
            <person name="Barry K.W."/>
            <person name="LaButti K.M."/>
            <person name="Lapidus A."/>
            <person name="Lindquist E.A."/>
            <person name="Lucas S.M."/>
            <person name="Riley R."/>
            <person name="Salamov A.A."/>
            <person name="Hoffmeister D."/>
            <person name="Schwenk D."/>
            <person name="Hadar Y."/>
            <person name="Yarden O."/>
            <person name="de Vries R.P."/>
            <person name="Wiebenga A."/>
            <person name="Stenlid J."/>
            <person name="Eastwood D."/>
            <person name="Grigoriev I.V."/>
            <person name="Berka R.M."/>
            <person name="Blanchette R.A."/>
            <person name="Kersten P."/>
            <person name="Martinez A.T."/>
            <person name="Vicuna R."/>
            <person name="Cullen D."/>
        </authorList>
    </citation>
    <scope>NUCLEOTIDE SEQUENCE [LARGE SCALE GENOMIC DNA]</scope>
    <source>
        <strain evidence="7 8">B</strain>
    </source>
</reference>
<comment type="similarity">
    <text evidence="2">Belongs to the PER33/POM33 family.</text>
</comment>
<keyword evidence="5 6" id="KW-0472">Membrane</keyword>
<dbReference type="InterPro" id="IPR051645">
    <property type="entry name" value="PER33/POM33_regulator"/>
</dbReference>
<gene>
    <name evidence="7" type="ORF">CERSUDRAFT_110294</name>
</gene>
<evidence type="ECO:0000256" key="4">
    <source>
        <dbReference type="ARBA" id="ARBA00022989"/>
    </source>
</evidence>
<dbReference type="HOGENOM" id="CLU_065417_0_0_1"/>
<feature type="transmembrane region" description="Helical" evidence="6">
    <location>
        <begin position="151"/>
        <end position="173"/>
    </location>
</feature>
<evidence type="ECO:0000256" key="2">
    <source>
        <dbReference type="ARBA" id="ARBA00007322"/>
    </source>
</evidence>
<evidence type="ECO:0000313" key="8">
    <source>
        <dbReference type="Proteomes" id="UP000016930"/>
    </source>
</evidence>
<dbReference type="Proteomes" id="UP000016930">
    <property type="component" value="Unassembled WGS sequence"/>
</dbReference>
<dbReference type="GO" id="GO:0016020">
    <property type="term" value="C:membrane"/>
    <property type="evidence" value="ECO:0007669"/>
    <property type="project" value="UniProtKB-SubCell"/>
</dbReference>